<name>A0ABM4S7D9_BOSIN</name>
<accession>A0ABM4S7D9</accession>
<dbReference type="SUPFAM" id="SSF90123">
    <property type="entry name" value="ABC transporter transmembrane region"/>
    <property type="match status" value="1"/>
</dbReference>
<sequence length="104" mass="11737">MDLDGRNGRAGGKNFLKRDKKRFFSKKDEKKEKRPTVSTFAMFRYSDWLDRLYIVLGTLAAIIHGTGFPLIMLVFGDMTDSFAGAGNFGNITFSNMTNESELVL</sequence>
<keyword evidence="5" id="KW-1185">Reference proteome</keyword>
<evidence type="ECO:0000256" key="2">
    <source>
        <dbReference type="ARBA" id="ARBA00022989"/>
    </source>
</evidence>
<evidence type="ECO:0000313" key="6">
    <source>
        <dbReference type="RefSeq" id="XP_070643710.1"/>
    </source>
</evidence>
<organism evidence="5 6">
    <name type="scientific">Bos indicus</name>
    <name type="common">Zebu</name>
    <dbReference type="NCBI Taxonomy" id="9915"/>
    <lineage>
        <taxon>Eukaryota</taxon>
        <taxon>Metazoa</taxon>
        <taxon>Chordata</taxon>
        <taxon>Craniata</taxon>
        <taxon>Vertebrata</taxon>
        <taxon>Euteleostomi</taxon>
        <taxon>Mammalia</taxon>
        <taxon>Eutheria</taxon>
        <taxon>Laurasiatheria</taxon>
        <taxon>Artiodactyla</taxon>
        <taxon>Ruminantia</taxon>
        <taxon>Pecora</taxon>
        <taxon>Bovidae</taxon>
        <taxon>Bovinae</taxon>
        <taxon>Bos</taxon>
    </lineage>
</organism>
<evidence type="ECO:0000256" key="1">
    <source>
        <dbReference type="ARBA" id="ARBA00022692"/>
    </source>
</evidence>
<keyword evidence="1 4" id="KW-0812">Transmembrane</keyword>
<dbReference type="RefSeq" id="XP_070643710.1">
    <property type="nucleotide sequence ID" value="XM_070787609.1"/>
</dbReference>
<feature type="transmembrane region" description="Helical" evidence="4">
    <location>
        <begin position="52"/>
        <end position="75"/>
    </location>
</feature>
<keyword evidence="3 4" id="KW-0472">Membrane</keyword>
<evidence type="ECO:0000313" key="5">
    <source>
        <dbReference type="Proteomes" id="UP001652663"/>
    </source>
</evidence>
<dbReference type="InterPro" id="IPR036640">
    <property type="entry name" value="ABC1_TM_sf"/>
</dbReference>
<protein>
    <submittedName>
        <fullName evidence="6">ATP-dependent translocase ABCB1-like</fullName>
    </submittedName>
</protein>
<dbReference type="Gene3D" id="1.20.1560.10">
    <property type="entry name" value="ABC transporter type 1, transmembrane domain"/>
    <property type="match status" value="1"/>
</dbReference>
<evidence type="ECO:0000256" key="3">
    <source>
        <dbReference type="ARBA" id="ARBA00023136"/>
    </source>
</evidence>
<dbReference type="GeneID" id="139182681"/>
<reference evidence="6" key="1">
    <citation type="submission" date="2025-08" db="UniProtKB">
        <authorList>
            <consortium name="RefSeq"/>
        </authorList>
    </citation>
    <scope>IDENTIFICATION</scope>
    <source>
        <tissue evidence="6">Blood</tissue>
    </source>
</reference>
<gene>
    <name evidence="6" type="primary">LOC139182681</name>
</gene>
<dbReference type="Proteomes" id="UP001652663">
    <property type="component" value="Chromosome 4"/>
</dbReference>
<proteinExistence type="predicted"/>
<keyword evidence="2 4" id="KW-1133">Transmembrane helix</keyword>
<evidence type="ECO:0000256" key="4">
    <source>
        <dbReference type="SAM" id="Phobius"/>
    </source>
</evidence>